<gene>
    <name evidence="8" type="ORF">I6U48_27685</name>
</gene>
<feature type="transmembrane region" description="Helical" evidence="6">
    <location>
        <begin position="149"/>
        <end position="172"/>
    </location>
</feature>
<name>A0A949U571_9CLOT</name>
<comment type="caution">
    <text evidence="8">The sequence shown here is derived from an EMBL/GenBank/DDBJ whole genome shotgun (WGS) entry which is preliminary data.</text>
</comment>
<feature type="domain" description="ABC transmembrane type-1" evidence="7">
    <location>
        <begin position="22"/>
        <end position="201"/>
    </location>
</feature>
<organism evidence="8 9">
    <name type="scientific">Clostridium thailandense</name>
    <dbReference type="NCBI Taxonomy" id="2794346"/>
    <lineage>
        <taxon>Bacteria</taxon>
        <taxon>Bacillati</taxon>
        <taxon>Bacillota</taxon>
        <taxon>Clostridia</taxon>
        <taxon>Eubacteriales</taxon>
        <taxon>Clostridiaceae</taxon>
        <taxon>Clostridium</taxon>
    </lineage>
</organism>
<evidence type="ECO:0000256" key="4">
    <source>
        <dbReference type="ARBA" id="ARBA00022989"/>
    </source>
</evidence>
<comment type="similarity">
    <text evidence="6">Belongs to the binding-protein-dependent transport system permease family.</text>
</comment>
<keyword evidence="9" id="KW-1185">Reference proteome</keyword>
<protein>
    <submittedName>
        <fullName evidence="8">ABC transporter permease subunit</fullName>
    </submittedName>
</protein>
<proteinExistence type="inferred from homology"/>
<dbReference type="InterPro" id="IPR007210">
    <property type="entry name" value="ABC_Gly_betaine_transp_sub-bd"/>
</dbReference>
<comment type="subcellular location">
    <subcellularLocation>
        <location evidence="6">Cell membrane</location>
        <topology evidence="6">Multi-pass membrane protein</topology>
    </subcellularLocation>
    <subcellularLocation>
        <location evidence="1">Membrane</location>
        <topology evidence="1">Multi-pass membrane protein</topology>
    </subcellularLocation>
</comment>
<dbReference type="PANTHER" id="PTHR30177:SF4">
    <property type="entry name" value="OSMOPROTECTANT IMPORT PERMEASE PROTEIN OSMW"/>
    <property type="match status" value="1"/>
</dbReference>
<dbReference type="Proteomes" id="UP000694308">
    <property type="component" value="Unassembled WGS sequence"/>
</dbReference>
<dbReference type="AlphaFoldDB" id="A0A949U571"/>
<dbReference type="PROSITE" id="PS50928">
    <property type="entry name" value="ABC_TM1"/>
    <property type="match status" value="1"/>
</dbReference>
<dbReference type="CDD" id="cd13609">
    <property type="entry name" value="PBP2_Opu_like_1"/>
    <property type="match status" value="1"/>
</dbReference>
<accession>A0A949U571</accession>
<dbReference type="Pfam" id="PF00528">
    <property type="entry name" value="BPD_transp_1"/>
    <property type="match status" value="1"/>
</dbReference>
<reference evidence="8" key="1">
    <citation type="submission" date="2020-12" db="EMBL/GenBank/DDBJ databases">
        <title>Clostridium thailandense sp. nov., a novel acetogenic bacterium isolated from peat land soil in Thailand.</title>
        <authorList>
            <person name="Chaikitkaew S."/>
            <person name="Birkeland N.K."/>
        </authorList>
    </citation>
    <scope>NUCLEOTIDE SEQUENCE</scope>
    <source>
        <strain evidence="8">PL3</strain>
    </source>
</reference>
<evidence type="ECO:0000256" key="6">
    <source>
        <dbReference type="RuleBase" id="RU363032"/>
    </source>
</evidence>
<dbReference type="CDD" id="cd06261">
    <property type="entry name" value="TM_PBP2"/>
    <property type="match status" value="1"/>
</dbReference>
<feature type="transmembrane region" description="Helical" evidence="6">
    <location>
        <begin position="178"/>
        <end position="201"/>
    </location>
</feature>
<dbReference type="GO" id="GO:0022857">
    <property type="term" value="F:transmembrane transporter activity"/>
    <property type="evidence" value="ECO:0007669"/>
    <property type="project" value="InterPro"/>
</dbReference>
<evidence type="ECO:0000313" key="8">
    <source>
        <dbReference type="EMBL" id="MBV7276659.1"/>
    </source>
</evidence>
<dbReference type="PANTHER" id="PTHR30177">
    <property type="entry name" value="GLYCINE BETAINE/L-PROLINE TRANSPORT SYSTEM PERMEASE PROTEIN PROW"/>
    <property type="match status" value="1"/>
</dbReference>
<evidence type="ECO:0000259" key="7">
    <source>
        <dbReference type="PROSITE" id="PS50928"/>
    </source>
</evidence>
<dbReference type="GO" id="GO:0031460">
    <property type="term" value="P:glycine betaine transport"/>
    <property type="evidence" value="ECO:0007669"/>
    <property type="project" value="TreeGrafter"/>
</dbReference>
<evidence type="ECO:0000313" key="9">
    <source>
        <dbReference type="Proteomes" id="UP000694308"/>
    </source>
</evidence>
<evidence type="ECO:0000256" key="2">
    <source>
        <dbReference type="ARBA" id="ARBA00022448"/>
    </source>
</evidence>
<evidence type="ECO:0000256" key="1">
    <source>
        <dbReference type="ARBA" id="ARBA00004141"/>
    </source>
</evidence>
<dbReference type="RefSeq" id="WP_218323739.1">
    <property type="nucleotide sequence ID" value="NZ_JAEEGC010000194.1"/>
</dbReference>
<dbReference type="InterPro" id="IPR000515">
    <property type="entry name" value="MetI-like"/>
</dbReference>
<dbReference type="EMBL" id="JAEEGC010000194">
    <property type="protein sequence ID" value="MBV7276659.1"/>
    <property type="molecule type" value="Genomic_DNA"/>
</dbReference>
<feature type="transmembrane region" description="Helical" evidence="6">
    <location>
        <begin position="67"/>
        <end position="97"/>
    </location>
</feature>
<dbReference type="InterPro" id="IPR051204">
    <property type="entry name" value="ABC_transp_perm/SBD"/>
</dbReference>
<dbReference type="GO" id="GO:0043190">
    <property type="term" value="C:ATP-binding cassette (ABC) transporter complex"/>
    <property type="evidence" value="ECO:0007669"/>
    <property type="project" value="InterPro"/>
</dbReference>
<keyword evidence="2 6" id="KW-0813">Transport</keyword>
<keyword evidence="4 6" id="KW-1133">Transmembrane helix</keyword>
<dbReference type="Pfam" id="PF04069">
    <property type="entry name" value="OpuAC"/>
    <property type="match status" value="1"/>
</dbReference>
<evidence type="ECO:0000256" key="3">
    <source>
        <dbReference type="ARBA" id="ARBA00022692"/>
    </source>
</evidence>
<feature type="transmembrane region" description="Helical" evidence="6">
    <location>
        <begin position="21"/>
        <end position="47"/>
    </location>
</feature>
<dbReference type="FunFam" id="1.10.3720.10:FF:000001">
    <property type="entry name" value="Glycine betaine ABC transporter, permease"/>
    <property type="match status" value="1"/>
</dbReference>
<evidence type="ECO:0000256" key="5">
    <source>
        <dbReference type="ARBA" id="ARBA00023136"/>
    </source>
</evidence>
<keyword evidence="5 6" id="KW-0472">Membrane</keyword>
<keyword evidence="3 6" id="KW-0812">Transmembrane</keyword>
<feature type="transmembrane region" description="Helical" evidence="6">
    <location>
        <begin position="232"/>
        <end position="253"/>
    </location>
</feature>
<sequence>MNNFKTLIEFFIDRKEQIYSLFLQHIQLTVLAVVISIAIGVPLGVLITRVRKLSGPVIGVANIMQSIPSLALLGFLIPLLGIGSKPAITMVVLYSLLPIVKNTFTGMENINAATLEAAEGIGLTKSQILIKIQLPLALPVIMSGIRISAVTAVGLMTIAAFIGAGGLGYLVFSGVQTVNSYMILAGAIPACLLALVLDFIIGRVEMLVIPDGIKVSSTRTKSKNKFIASKKFKLAAAILVVVIIGGSVFKSFVGNKKEIVIGSKNFNEQLVLGNILASLIENNTDYKVEKKLNLGGTSVVFNAIKSGDIDMYVEYTGTGLVDIMKQNVQGDQNKVYNMVSDYFKKNYGIDWLKPLGFNNTYALAVKQDLANRYNLNTISDLANVSKDLKLGSTMEFINRADGLIGLSKAYNLQFKSEKGIDGGLRYSALEDNSTQVIDAFSTDGLLQKFKLKLLKDDKSFFPPYYAVPIVREDTLKKYPELKPLLNKLEGVMDDETMQKLNYKVDNGEEAEKVANDFLKEKGLI</sequence>